<keyword evidence="5" id="KW-1185">Reference proteome</keyword>
<dbReference type="RefSeq" id="XP_024716579.1">
    <property type="nucleotide sequence ID" value="XM_024868956.1"/>
</dbReference>
<keyword evidence="2" id="KW-1133">Transmembrane helix</keyword>
<feature type="domain" description="DUF6594" evidence="3">
    <location>
        <begin position="435"/>
        <end position="695"/>
    </location>
</feature>
<evidence type="ECO:0000259" key="3">
    <source>
        <dbReference type="Pfam" id="PF20237"/>
    </source>
</evidence>
<evidence type="ECO:0000256" key="1">
    <source>
        <dbReference type="SAM" id="MobiDB-lite"/>
    </source>
</evidence>
<protein>
    <recommendedName>
        <fullName evidence="3">DUF6594 domain-containing protein</fullName>
    </recommendedName>
</protein>
<dbReference type="Proteomes" id="UP000241818">
    <property type="component" value="Unassembled WGS sequence"/>
</dbReference>
<feature type="transmembrane region" description="Helical" evidence="2">
    <location>
        <begin position="713"/>
        <end position="730"/>
    </location>
</feature>
<sequence length="731" mass="79965">MRPPPPMTTKYGVSLLEPIQDDSQDGPRGRLRGKGGYAEEPPRHRRTRHSTATTPARANTGKERERSRRAQRSTPESKHSHKGKDAGAGRASGLSREIVSDRHHRTMSTRSDSTSSSEDEAEPIQDHRAVLAAARSRLTSPSMVSAFTSATASTNVSSGSSGSNSTVTQASTGKQSVAKRPEKPDKPISPAVPDAPDVFAYLEAEFSEEASDENEKEDSDEHEEEEGDEHEKEDSDENGEEDLNEHEKEGSDENGEEEESTTASEDEDDTHKSELQWPPHGTIYPPLTSIPPHVLPDTPSSGTSSFHGSEHFSETPADNDTDRSTSPERSAEEEEQASDHEAEQPSPASVKIASQLAAAQQRQSAHSQVQNFGPPNMPRGDARYPYAPTSSPSALHSQYQQHQYQPHQYQQHQYQQQHVKRIMPRTEETLPITGYELLASRLASHTTDSEDGYEGRIKPIYRKFEALNHRLLLHLQDEISELEEQLHRLDNADTQSRRAGRMVMPASRRAAQAAGGELQWHKTDILGRIGFKLAQYNQALAAFNATASLAPPAPTDISLYREYLQSVHPIAEPETHFLDPADDLVSVCSSTTPSSLPSRPSVPSAPFPQTQTTTQPQTETITQPQTQPLAQNSHWAAGRLRRNTNDQNGAELTLTEFAMAIAVAVLVPIMTFSLIPGFAGRLTVTCLVATGVVGAFIQAGILMSEQLFEREGLVCGGIYLGAMVLVAGIMG</sequence>
<keyword evidence="2" id="KW-0472">Membrane</keyword>
<dbReference type="AlphaFoldDB" id="A0A2T3API5"/>
<dbReference type="PANTHER" id="PTHR34502">
    <property type="entry name" value="DUF6594 DOMAIN-CONTAINING PROTEIN-RELATED"/>
    <property type="match status" value="1"/>
</dbReference>
<dbReference type="EMBL" id="KZ679019">
    <property type="protein sequence ID" value="PSS06923.1"/>
    <property type="molecule type" value="Genomic_DNA"/>
</dbReference>
<dbReference type="GeneID" id="36577037"/>
<dbReference type="OrthoDB" id="5416037at2759"/>
<dbReference type="PANTHER" id="PTHR34502:SF6">
    <property type="entry name" value="DUF6594 DOMAIN-CONTAINING PROTEIN"/>
    <property type="match status" value="1"/>
</dbReference>
<feature type="compositionally biased region" description="Acidic residues" evidence="1">
    <location>
        <begin position="252"/>
        <end position="268"/>
    </location>
</feature>
<keyword evidence="2" id="KW-0812">Transmembrane</keyword>
<feature type="region of interest" description="Disordered" evidence="1">
    <location>
        <begin position="1"/>
        <end position="395"/>
    </location>
</feature>
<feature type="compositionally biased region" description="Basic and acidic residues" evidence="1">
    <location>
        <begin position="320"/>
        <end position="330"/>
    </location>
</feature>
<evidence type="ECO:0000313" key="5">
    <source>
        <dbReference type="Proteomes" id="UP000241818"/>
    </source>
</evidence>
<feature type="compositionally biased region" description="Polar residues" evidence="1">
    <location>
        <begin position="137"/>
        <end position="147"/>
    </location>
</feature>
<feature type="compositionally biased region" description="Low complexity" evidence="1">
    <location>
        <begin position="353"/>
        <end position="370"/>
    </location>
</feature>
<dbReference type="InterPro" id="IPR046529">
    <property type="entry name" value="DUF6594"/>
</dbReference>
<reference evidence="4 5" key="1">
    <citation type="journal article" date="2018" name="New Phytol.">
        <title>Comparative genomics and transcriptomics depict ericoid mycorrhizal fungi as versatile saprotrophs and plant mutualists.</title>
        <authorList>
            <person name="Martino E."/>
            <person name="Morin E."/>
            <person name="Grelet G.A."/>
            <person name="Kuo A."/>
            <person name="Kohler A."/>
            <person name="Daghino S."/>
            <person name="Barry K.W."/>
            <person name="Cichocki N."/>
            <person name="Clum A."/>
            <person name="Dockter R.B."/>
            <person name="Hainaut M."/>
            <person name="Kuo R.C."/>
            <person name="LaButti K."/>
            <person name="Lindahl B.D."/>
            <person name="Lindquist E.A."/>
            <person name="Lipzen A."/>
            <person name="Khouja H.R."/>
            <person name="Magnuson J."/>
            <person name="Murat C."/>
            <person name="Ohm R.A."/>
            <person name="Singer S.W."/>
            <person name="Spatafora J.W."/>
            <person name="Wang M."/>
            <person name="Veneault-Fourrey C."/>
            <person name="Henrissat B."/>
            <person name="Grigoriev I.V."/>
            <person name="Martin F.M."/>
            <person name="Perotto S."/>
        </authorList>
    </citation>
    <scope>NUCLEOTIDE SEQUENCE [LARGE SCALE GENOMIC DNA]</scope>
    <source>
        <strain evidence="4 5">ATCC 22711</strain>
    </source>
</reference>
<organism evidence="4 5">
    <name type="scientific">Amorphotheca resinae ATCC 22711</name>
    <dbReference type="NCBI Taxonomy" id="857342"/>
    <lineage>
        <taxon>Eukaryota</taxon>
        <taxon>Fungi</taxon>
        <taxon>Dikarya</taxon>
        <taxon>Ascomycota</taxon>
        <taxon>Pezizomycotina</taxon>
        <taxon>Leotiomycetes</taxon>
        <taxon>Helotiales</taxon>
        <taxon>Amorphothecaceae</taxon>
        <taxon>Amorphotheca</taxon>
    </lineage>
</organism>
<feature type="compositionally biased region" description="Acidic residues" evidence="1">
    <location>
        <begin position="234"/>
        <end position="244"/>
    </location>
</feature>
<name>A0A2T3API5_AMORE</name>
<evidence type="ECO:0000313" key="4">
    <source>
        <dbReference type="EMBL" id="PSS06923.1"/>
    </source>
</evidence>
<feature type="region of interest" description="Disordered" evidence="1">
    <location>
        <begin position="588"/>
        <end position="628"/>
    </location>
</feature>
<feature type="compositionally biased region" description="Polar residues" evidence="1">
    <location>
        <begin position="298"/>
        <end position="307"/>
    </location>
</feature>
<feature type="compositionally biased region" description="Low complexity" evidence="1">
    <location>
        <begin position="148"/>
        <end position="168"/>
    </location>
</feature>
<dbReference type="Pfam" id="PF20237">
    <property type="entry name" value="DUF6594"/>
    <property type="match status" value="1"/>
</dbReference>
<evidence type="ECO:0000256" key="2">
    <source>
        <dbReference type="SAM" id="Phobius"/>
    </source>
</evidence>
<dbReference type="InParanoid" id="A0A2T3API5"/>
<feature type="compositionally biased region" description="Basic and acidic residues" evidence="1">
    <location>
        <begin position="75"/>
        <end position="87"/>
    </location>
</feature>
<feature type="transmembrane region" description="Helical" evidence="2">
    <location>
        <begin position="682"/>
        <end position="701"/>
    </location>
</feature>
<accession>A0A2T3API5</accession>
<dbReference type="STRING" id="857342.A0A2T3API5"/>
<proteinExistence type="predicted"/>
<feature type="transmembrane region" description="Helical" evidence="2">
    <location>
        <begin position="657"/>
        <end position="675"/>
    </location>
</feature>
<feature type="compositionally biased region" description="Acidic residues" evidence="1">
    <location>
        <begin position="205"/>
        <end position="228"/>
    </location>
</feature>
<gene>
    <name evidence="4" type="ORF">M430DRAFT_61967</name>
</gene>